<keyword evidence="2" id="KW-1185">Reference proteome</keyword>
<accession>A0A399RRC4</accession>
<dbReference type="Proteomes" id="UP000266385">
    <property type="component" value="Unassembled WGS sequence"/>
</dbReference>
<dbReference type="RefSeq" id="WP_158588349.1">
    <property type="nucleotide sequence ID" value="NZ_QWFX01000001.1"/>
</dbReference>
<dbReference type="EMBL" id="QWFX01000001">
    <property type="protein sequence ID" value="RIJ33341.1"/>
    <property type="molecule type" value="Genomic_DNA"/>
</dbReference>
<organism evidence="1 2">
    <name type="scientific">Henriciella mobilis</name>
    <dbReference type="NCBI Taxonomy" id="2305467"/>
    <lineage>
        <taxon>Bacteria</taxon>
        <taxon>Pseudomonadati</taxon>
        <taxon>Pseudomonadota</taxon>
        <taxon>Alphaproteobacteria</taxon>
        <taxon>Hyphomonadales</taxon>
        <taxon>Hyphomonadaceae</taxon>
        <taxon>Henriciella</taxon>
    </lineage>
</organism>
<sequence>AQGITTASRRSGQLDIVPEALDRRDRLVDRHRLILVCQTGEVRSAIEVALAEAERIAAREGKGGGEAL</sequence>
<evidence type="ECO:0000313" key="2">
    <source>
        <dbReference type="Proteomes" id="UP000266385"/>
    </source>
</evidence>
<dbReference type="AlphaFoldDB" id="A0A399RRC4"/>
<name>A0A399RRC4_9PROT</name>
<protein>
    <submittedName>
        <fullName evidence="1">Uncharacterized protein</fullName>
    </submittedName>
</protein>
<comment type="caution">
    <text evidence="1">The sequence shown here is derived from an EMBL/GenBank/DDBJ whole genome shotgun (WGS) entry which is preliminary data.</text>
</comment>
<feature type="non-terminal residue" evidence="1">
    <location>
        <position position="1"/>
    </location>
</feature>
<gene>
    <name evidence="1" type="ORF">D1223_00005</name>
</gene>
<reference evidence="1 2" key="1">
    <citation type="submission" date="2018-08" db="EMBL/GenBank/DDBJ databases">
        <title>Henriciella mobilis sp. nov., isolated from seawater.</title>
        <authorList>
            <person name="Cheng H."/>
            <person name="Wu Y.-H."/>
            <person name="Xu X.-W."/>
            <person name="Guo L.-L."/>
        </authorList>
    </citation>
    <scope>NUCLEOTIDE SEQUENCE [LARGE SCALE GENOMIC DNA]</scope>
    <source>
        <strain evidence="1 2">JN25</strain>
    </source>
</reference>
<evidence type="ECO:0000313" key="1">
    <source>
        <dbReference type="EMBL" id="RIJ33341.1"/>
    </source>
</evidence>
<proteinExistence type="predicted"/>